<dbReference type="AlphaFoldDB" id="A0AAD3CKM8"/>
<evidence type="ECO:0000313" key="2">
    <source>
        <dbReference type="Proteomes" id="UP001054902"/>
    </source>
</evidence>
<comment type="caution">
    <text evidence="1">The sequence shown here is derived from an EMBL/GenBank/DDBJ whole genome shotgun (WGS) entry which is preliminary data.</text>
</comment>
<evidence type="ECO:0000313" key="1">
    <source>
        <dbReference type="EMBL" id="GFH46410.1"/>
    </source>
</evidence>
<accession>A0AAD3CKM8</accession>
<gene>
    <name evidence="1" type="ORF">CTEN210_02884</name>
</gene>
<dbReference type="Proteomes" id="UP001054902">
    <property type="component" value="Unassembled WGS sequence"/>
</dbReference>
<name>A0AAD3CKM8_9STRA</name>
<keyword evidence="2" id="KW-1185">Reference proteome</keyword>
<proteinExistence type="predicted"/>
<organism evidence="1 2">
    <name type="scientific">Chaetoceros tenuissimus</name>
    <dbReference type="NCBI Taxonomy" id="426638"/>
    <lineage>
        <taxon>Eukaryota</taxon>
        <taxon>Sar</taxon>
        <taxon>Stramenopiles</taxon>
        <taxon>Ochrophyta</taxon>
        <taxon>Bacillariophyta</taxon>
        <taxon>Coscinodiscophyceae</taxon>
        <taxon>Chaetocerotophycidae</taxon>
        <taxon>Chaetocerotales</taxon>
        <taxon>Chaetocerotaceae</taxon>
        <taxon>Chaetoceros</taxon>
    </lineage>
</organism>
<dbReference type="EMBL" id="BLLK01000022">
    <property type="protein sequence ID" value="GFH46410.1"/>
    <property type="molecule type" value="Genomic_DNA"/>
</dbReference>
<sequence length="192" mass="21878">MKSIQTYELNRKQKVLPRVLISCVAFFLLLNLIQDEEHMGHTGSTRSLSMKEKNQSLLLNKERILDICKGTNDMLSAAYEKGSQENPGSWISSFPWFELSCNQLILSLQEDDDDRAARLNINESASSVEVIERAMEKDIFLYDNLSNRCMAEKLQKLKTGEKLRILAIGGSMTKGMEDWPFLRHFGGTQELA</sequence>
<reference evidence="1 2" key="1">
    <citation type="journal article" date="2021" name="Sci. Rep.">
        <title>The genome of the diatom Chaetoceros tenuissimus carries an ancient integrated fragment of an extant virus.</title>
        <authorList>
            <person name="Hongo Y."/>
            <person name="Kimura K."/>
            <person name="Takaki Y."/>
            <person name="Yoshida Y."/>
            <person name="Baba S."/>
            <person name="Kobayashi G."/>
            <person name="Nagasaki K."/>
            <person name="Hano T."/>
            <person name="Tomaru Y."/>
        </authorList>
    </citation>
    <scope>NUCLEOTIDE SEQUENCE [LARGE SCALE GENOMIC DNA]</scope>
    <source>
        <strain evidence="1 2">NIES-3715</strain>
    </source>
</reference>
<protein>
    <submittedName>
        <fullName evidence="1">Uncharacterized protein</fullName>
    </submittedName>
</protein>